<accession>A0A914XX40</accession>
<evidence type="ECO:0000313" key="2">
    <source>
        <dbReference type="WBParaSite" id="PSU_v2.g10322.t1"/>
    </source>
</evidence>
<organism evidence="1 2">
    <name type="scientific">Panagrolaimus superbus</name>
    <dbReference type="NCBI Taxonomy" id="310955"/>
    <lineage>
        <taxon>Eukaryota</taxon>
        <taxon>Metazoa</taxon>
        <taxon>Ecdysozoa</taxon>
        <taxon>Nematoda</taxon>
        <taxon>Chromadorea</taxon>
        <taxon>Rhabditida</taxon>
        <taxon>Tylenchina</taxon>
        <taxon>Panagrolaimomorpha</taxon>
        <taxon>Panagrolaimoidea</taxon>
        <taxon>Panagrolaimidae</taxon>
        <taxon>Panagrolaimus</taxon>
    </lineage>
</organism>
<sequence>MSFTDSETAGVTVHKRCQQLADMFQVPAMYSLDTYEINLPYDEFHKRVMSDANIRIKLQRIRRNSPVPVSITASGYWDHLNWHNIKINNFDFALPKI</sequence>
<protein>
    <submittedName>
        <fullName evidence="2">Uncharacterized protein</fullName>
    </submittedName>
</protein>
<dbReference type="AlphaFoldDB" id="A0A914XX40"/>
<name>A0A914XX40_9BILA</name>
<reference evidence="2" key="1">
    <citation type="submission" date="2022-11" db="UniProtKB">
        <authorList>
            <consortium name="WormBaseParasite"/>
        </authorList>
    </citation>
    <scope>IDENTIFICATION</scope>
</reference>
<evidence type="ECO:0000313" key="1">
    <source>
        <dbReference type="Proteomes" id="UP000887577"/>
    </source>
</evidence>
<dbReference type="WBParaSite" id="PSU_v2.g10322.t1">
    <property type="protein sequence ID" value="PSU_v2.g10322.t1"/>
    <property type="gene ID" value="PSU_v2.g10322"/>
</dbReference>
<keyword evidence="1" id="KW-1185">Reference proteome</keyword>
<proteinExistence type="predicted"/>
<dbReference type="Proteomes" id="UP000887577">
    <property type="component" value="Unplaced"/>
</dbReference>